<dbReference type="AlphaFoldDB" id="A0A4R2PVC3"/>
<sequence length="363" mass="38634">MTDGSRPQSPDATASQTDGVRLERTGALGRIVLDRPKALNALTESMCRAVEAQLAAWAEDDAISAVLITGAGERAFCAGGDVVRVAKSAAARTDDDWWRFFHAEYRMNHAIAQFPKPFIAWLDGITMGGGFGISVHGRYRIATPKTLFAMPETGLGLIPDVGSGRVLPRMPGKLGLFLGLTGYRCGPADSLYCGYATHHLPSAALPALIEALSAGAGDPDTILAAHASDPGPAPLADHRPAIDRLFNHTSVAEILAALDADGSDWARDQAAHLRTMSPLALAVTFEHQRRGASLETLAEVLAMEFRVACNMVAGEPDFREGVRALLIDKDKNPRWRPDRLDAVTPEQVAAVFGPAAPGDLSLD</sequence>
<dbReference type="OrthoDB" id="9790967at2"/>
<dbReference type="InterPro" id="IPR045004">
    <property type="entry name" value="ECH_dom"/>
</dbReference>
<feature type="domain" description="Enoyl-CoA hydratase/isomerase" evidence="4">
    <location>
        <begin position="29"/>
        <end position="352"/>
    </location>
</feature>
<dbReference type="InParanoid" id="A0A4R2PVC3"/>
<keyword evidence="3" id="KW-0378">Hydrolase</keyword>
<dbReference type="GO" id="GO:0006574">
    <property type="term" value="P:L-valine catabolic process"/>
    <property type="evidence" value="ECO:0007669"/>
    <property type="project" value="TreeGrafter"/>
</dbReference>
<dbReference type="GO" id="GO:0003860">
    <property type="term" value="F:3-hydroxyisobutyryl-CoA hydrolase activity"/>
    <property type="evidence" value="ECO:0007669"/>
    <property type="project" value="UniProtKB-EC"/>
</dbReference>
<dbReference type="EMBL" id="SLXO01000001">
    <property type="protein sequence ID" value="TCP38161.1"/>
    <property type="molecule type" value="Genomic_DNA"/>
</dbReference>
<dbReference type="PANTHER" id="PTHR43176">
    <property type="entry name" value="3-HYDROXYISOBUTYRYL-COA HYDROLASE-RELATED"/>
    <property type="match status" value="1"/>
</dbReference>
<evidence type="ECO:0000313" key="5">
    <source>
        <dbReference type="EMBL" id="TCP38161.1"/>
    </source>
</evidence>
<evidence type="ECO:0000256" key="3">
    <source>
        <dbReference type="ARBA" id="ARBA00022801"/>
    </source>
</evidence>
<dbReference type="RefSeq" id="WP_132706410.1">
    <property type="nucleotide sequence ID" value="NZ_JACIGF010000001.1"/>
</dbReference>
<dbReference type="SUPFAM" id="SSF52096">
    <property type="entry name" value="ClpP/crotonase"/>
    <property type="match status" value="1"/>
</dbReference>
<dbReference type="CDD" id="cd06558">
    <property type="entry name" value="crotonase-like"/>
    <property type="match status" value="1"/>
</dbReference>
<comment type="catalytic activity">
    <reaction evidence="1">
        <text>3-hydroxy-2-methylpropanoyl-CoA + H2O = 3-hydroxy-2-methylpropanoate + CoA + H(+)</text>
        <dbReference type="Rhea" id="RHEA:20888"/>
        <dbReference type="ChEBI" id="CHEBI:11805"/>
        <dbReference type="ChEBI" id="CHEBI:15377"/>
        <dbReference type="ChEBI" id="CHEBI:15378"/>
        <dbReference type="ChEBI" id="CHEBI:57287"/>
        <dbReference type="ChEBI" id="CHEBI:57340"/>
        <dbReference type="EC" id="3.1.2.4"/>
    </reaction>
</comment>
<reference evidence="5 6" key="1">
    <citation type="submission" date="2019-03" db="EMBL/GenBank/DDBJ databases">
        <title>Genomic Encyclopedia of Type Strains, Phase IV (KMG-IV): sequencing the most valuable type-strain genomes for metagenomic binning, comparative biology and taxonomic classification.</title>
        <authorList>
            <person name="Goeker M."/>
        </authorList>
    </citation>
    <scope>NUCLEOTIDE SEQUENCE [LARGE SCALE GENOMIC DNA]</scope>
    <source>
        <strain evidence="5 6">DSM 2132</strain>
    </source>
</reference>
<dbReference type="Proteomes" id="UP000295399">
    <property type="component" value="Unassembled WGS sequence"/>
</dbReference>
<evidence type="ECO:0000313" key="6">
    <source>
        <dbReference type="Proteomes" id="UP000295399"/>
    </source>
</evidence>
<dbReference type="NCBIfam" id="NF004127">
    <property type="entry name" value="PRK05617.1"/>
    <property type="match status" value="1"/>
</dbReference>
<keyword evidence="6" id="KW-1185">Reference proteome</keyword>
<dbReference type="PANTHER" id="PTHR43176:SF3">
    <property type="entry name" value="3-HYDROXYISOBUTYRYL-COA HYDROLASE, MITOCHONDRIAL"/>
    <property type="match status" value="1"/>
</dbReference>
<accession>A0A4R2PVC3</accession>
<name>A0A4R2PVC3_RHOSA</name>
<dbReference type="InterPro" id="IPR029045">
    <property type="entry name" value="ClpP/crotonase-like_dom_sf"/>
</dbReference>
<dbReference type="Gene3D" id="3.90.226.10">
    <property type="entry name" value="2-enoyl-CoA Hydratase, Chain A, domain 1"/>
    <property type="match status" value="1"/>
</dbReference>
<gene>
    <name evidence="5" type="ORF">EV659_10157</name>
</gene>
<dbReference type="Pfam" id="PF16113">
    <property type="entry name" value="ECH_2"/>
    <property type="match status" value="1"/>
</dbReference>
<proteinExistence type="predicted"/>
<organism evidence="5 6">
    <name type="scientific">Rhodothalassium salexigens DSM 2132</name>
    <dbReference type="NCBI Taxonomy" id="1188247"/>
    <lineage>
        <taxon>Bacteria</taxon>
        <taxon>Pseudomonadati</taxon>
        <taxon>Pseudomonadota</taxon>
        <taxon>Alphaproteobacteria</taxon>
        <taxon>Rhodothalassiales</taxon>
        <taxon>Rhodothalassiaceae</taxon>
        <taxon>Rhodothalassium</taxon>
    </lineage>
</organism>
<evidence type="ECO:0000256" key="2">
    <source>
        <dbReference type="ARBA" id="ARBA00011915"/>
    </source>
</evidence>
<protein>
    <recommendedName>
        <fullName evidence="2">3-hydroxyisobutyryl-CoA hydrolase</fullName>
        <ecNumber evidence="2">3.1.2.4</ecNumber>
    </recommendedName>
</protein>
<dbReference type="EC" id="3.1.2.4" evidence="2"/>
<evidence type="ECO:0000259" key="4">
    <source>
        <dbReference type="Pfam" id="PF16113"/>
    </source>
</evidence>
<comment type="caution">
    <text evidence="5">The sequence shown here is derived from an EMBL/GenBank/DDBJ whole genome shotgun (WGS) entry which is preliminary data.</text>
</comment>
<dbReference type="InterPro" id="IPR032259">
    <property type="entry name" value="HIBYL-CoA-H"/>
</dbReference>
<evidence type="ECO:0000256" key="1">
    <source>
        <dbReference type="ARBA" id="ARBA00001709"/>
    </source>
</evidence>